<name>A0AAE0IWA7_9PEZI</name>
<reference evidence="1" key="2">
    <citation type="submission" date="2023-06" db="EMBL/GenBank/DDBJ databases">
        <authorList>
            <consortium name="Lawrence Berkeley National Laboratory"/>
            <person name="Haridas S."/>
            <person name="Hensen N."/>
            <person name="Bonometti L."/>
            <person name="Westerberg I."/>
            <person name="Brannstrom I.O."/>
            <person name="Guillou S."/>
            <person name="Cros-Aarteil S."/>
            <person name="Calhoun S."/>
            <person name="Kuo A."/>
            <person name="Mondo S."/>
            <person name="Pangilinan J."/>
            <person name="Riley R."/>
            <person name="Labutti K."/>
            <person name="Andreopoulos B."/>
            <person name="Lipzen A."/>
            <person name="Chen C."/>
            <person name="Yanf M."/>
            <person name="Daum C."/>
            <person name="Ng V."/>
            <person name="Clum A."/>
            <person name="Steindorff A."/>
            <person name="Ohm R."/>
            <person name="Martin F."/>
            <person name="Silar P."/>
            <person name="Natvig D."/>
            <person name="Lalanne C."/>
            <person name="Gautier V."/>
            <person name="Ament-Velasquez S.L."/>
            <person name="Kruys A."/>
            <person name="Hutchinson M.I."/>
            <person name="Powell A.J."/>
            <person name="Barry K."/>
            <person name="Miller A.N."/>
            <person name="Grigoriev I.V."/>
            <person name="Debuchy R."/>
            <person name="Gladieux P."/>
            <person name="Thoren M.H."/>
            <person name="Johannesson H."/>
        </authorList>
    </citation>
    <scope>NUCLEOTIDE SEQUENCE</scope>
    <source>
        <strain evidence="1">SMH4131-1</strain>
    </source>
</reference>
<comment type="caution">
    <text evidence="1">The sequence shown here is derived from an EMBL/GenBank/DDBJ whole genome shotgun (WGS) entry which is preliminary data.</text>
</comment>
<dbReference type="AlphaFoldDB" id="A0AAE0IWA7"/>
<reference evidence="1" key="1">
    <citation type="journal article" date="2023" name="Mol. Phylogenet. Evol.">
        <title>Genome-scale phylogeny and comparative genomics of the fungal order Sordariales.</title>
        <authorList>
            <person name="Hensen N."/>
            <person name="Bonometti L."/>
            <person name="Westerberg I."/>
            <person name="Brannstrom I.O."/>
            <person name="Guillou S."/>
            <person name="Cros-Aarteil S."/>
            <person name="Calhoun S."/>
            <person name="Haridas S."/>
            <person name="Kuo A."/>
            <person name="Mondo S."/>
            <person name="Pangilinan J."/>
            <person name="Riley R."/>
            <person name="LaButti K."/>
            <person name="Andreopoulos B."/>
            <person name="Lipzen A."/>
            <person name="Chen C."/>
            <person name="Yan M."/>
            <person name="Daum C."/>
            <person name="Ng V."/>
            <person name="Clum A."/>
            <person name="Steindorff A."/>
            <person name="Ohm R.A."/>
            <person name="Martin F."/>
            <person name="Silar P."/>
            <person name="Natvig D.O."/>
            <person name="Lalanne C."/>
            <person name="Gautier V."/>
            <person name="Ament-Velasquez S.L."/>
            <person name="Kruys A."/>
            <person name="Hutchinson M.I."/>
            <person name="Powell A.J."/>
            <person name="Barry K."/>
            <person name="Miller A.N."/>
            <person name="Grigoriev I.V."/>
            <person name="Debuchy R."/>
            <person name="Gladieux P."/>
            <person name="Hiltunen Thoren M."/>
            <person name="Johannesson H."/>
        </authorList>
    </citation>
    <scope>NUCLEOTIDE SEQUENCE</scope>
    <source>
        <strain evidence="1">SMH4131-1</strain>
    </source>
</reference>
<accession>A0AAE0IWA7</accession>
<sequence>MPSWFFTWACTKQWSHLLSVLLSLQGNCTIRLLHWRNTIEVTFRQNQGLSGSQKSPETWSVGGSQDAQSRYSSVGCCTGCQARYLFAGRFIHHTGAGIVRLWQFCSCPGIDVA</sequence>
<organism evidence="1 2">
    <name type="scientific">Cercophora scortea</name>
    <dbReference type="NCBI Taxonomy" id="314031"/>
    <lineage>
        <taxon>Eukaryota</taxon>
        <taxon>Fungi</taxon>
        <taxon>Dikarya</taxon>
        <taxon>Ascomycota</taxon>
        <taxon>Pezizomycotina</taxon>
        <taxon>Sordariomycetes</taxon>
        <taxon>Sordariomycetidae</taxon>
        <taxon>Sordariales</taxon>
        <taxon>Lasiosphaeriaceae</taxon>
        <taxon>Cercophora</taxon>
    </lineage>
</organism>
<evidence type="ECO:0000313" key="2">
    <source>
        <dbReference type="Proteomes" id="UP001286456"/>
    </source>
</evidence>
<protein>
    <submittedName>
        <fullName evidence="1">Uncharacterized protein</fullName>
    </submittedName>
</protein>
<keyword evidence="2" id="KW-1185">Reference proteome</keyword>
<dbReference type="Proteomes" id="UP001286456">
    <property type="component" value="Unassembled WGS sequence"/>
</dbReference>
<proteinExistence type="predicted"/>
<evidence type="ECO:0000313" key="1">
    <source>
        <dbReference type="EMBL" id="KAK3332142.1"/>
    </source>
</evidence>
<dbReference type="EMBL" id="JAUEPO010000002">
    <property type="protein sequence ID" value="KAK3332142.1"/>
    <property type="molecule type" value="Genomic_DNA"/>
</dbReference>
<gene>
    <name evidence="1" type="ORF">B0T19DRAFT_95992</name>
</gene>